<evidence type="ECO:0000313" key="1">
    <source>
        <dbReference type="EMBL" id="PNI88456.1"/>
    </source>
</evidence>
<protein>
    <submittedName>
        <fullName evidence="1">Uncharacterized protein</fullName>
    </submittedName>
</protein>
<dbReference type="EMBL" id="NBAG03000148">
    <property type="protein sequence ID" value="PNI88456.1"/>
    <property type="molecule type" value="Genomic_DNA"/>
</dbReference>
<gene>
    <name evidence="1" type="ORF">CK820_G0053821</name>
</gene>
<dbReference type="AlphaFoldDB" id="A0A2J8PWS5"/>
<evidence type="ECO:0000313" key="2">
    <source>
        <dbReference type="Proteomes" id="UP000236370"/>
    </source>
</evidence>
<proteinExistence type="predicted"/>
<name>A0A2J8PWS5_PANTR</name>
<comment type="caution">
    <text evidence="1">The sequence shown here is derived from an EMBL/GenBank/DDBJ whole genome shotgun (WGS) entry which is preliminary data.</text>
</comment>
<organism evidence="1 2">
    <name type="scientific">Pan troglodytes</name>
    <name type="common">Chimpanzee</name>
    <dbReference type="NCBI Taxonomy" id="9598"/>
    <lineage>
        <taxon>Eukaryota</taxon>
        <taxon>Metazoa</taxon>
        <taxon>Chordata</taxon>
        <taxon>Craniata</taxon>
        <taxon>Vertebrata</taxon>
        <taxon>Euteleostomi</taxon>
        <taxon>Mammalia</taxon>
        <taxon>Eutheria</taxon>
        <taxon>Euarchontoglires</taxon>
        <taxon>Primates</taxon>
        <taxon>Haplorrhini</taxon>
        <taxon>Catarrhini</taxon>
        <taxon>Hominidae</taxon>
        <taxon>Pan</taxon>
    </lineage>
</organism>
<accession>A0A2J8PWS5</accession>
<sequence length="76" mass="8764">MITPDYIDFGIRLFEFQLCHLPTLTLWTASHSVTQAGVQSHNYSSLQPQTPGLKQSFHLCLLSNWDYRYYVSINAV</sequence>
<dbReference type="Proteomes" id="UP000236370">
    <property type="component" value="Unassembled WGS sequence"/>
</dbReference>
<reference evidence="1 2" key="1">
    <citation type="submission" date="2017-12" db="EMBL/GenBank/DDBJ databases">
        <title>High-resolution comparative analysis of great ape genomes.</title>
        <authorList>
            <person name="Pollen A."/>
            <person name="Hastie A."/>
            <person name="Hormozdiari F."/>
            <person name="Dougherty M."/>
            <person name="Liu R."/>
            <person name="Chaisson M."/>
            <person name="Hoppe E."/>
            <person name="Hill C."/>
            <person name="Pang A."/>
            <person name="Hillier L."/>
            <person name="Baker C."/>
            <person name="Armstrong J."/>
            <person name="Shendure J."/>
            <person name="Paten B."/>
            <person name="Wilson R."/>
            <person name="Chao H."/>
            <person name="Schneider V."/>
            <person name="Ventura M."/>
            <person name="Kronenberg Z."/>
            <person name="Murali S."/>
            <person name="Gordon D."/>
            <person name="Cantsilieris S."/>
            <person name="Munson K."/>
            <person name="Nelson B."/>
            <person name="Raja A."/>
            <person name="Underwood J."/>
            <person name="Diekhans M."/>
            <person name="Fiddes I."/>
            <person name="Haussler D."/>
            <person name="Eichler E."/>
        </authorList>
    </citation>
    <scope>NUCLEOTIDE SEQUENCE [LARGE SCALE GENOMIC DNA]</scope>
    <source>
        <strain evidence="1">Yerkes chimp pedigree #C0471</strain>
    </source>
</reference>
<dbReference type="PANTHER" id="PTHR46254">
    <property type="entry name" value="PROTEIN GVQW1-RELATED"/>
    <property type="match status" value="1"/>
</dbReference>